<dbReference type="OrthoDB" id="310030at2759"/>
<keyword evidence="13" id="KW-1185">Reference proteome</keyword>
<feature type="chain" id="PRO_5035967516" description="Dolichyl-diphosphooligosaccharide--protein glycosyltransferase subunit 1" evidence="11">
    <location>
        <begin position="18"/>
        <end position="590"/>
    </location>
</feature>
<evidence type="ECO:0000256" key="8">
    <source>
        <dbReference type="ARBA" id="ARBA00022824"/>
    </source>
</evidence>
<evidence type="ECO:0000256" key="5">
    <source>
        <dbReference type="ARBA" id="ARBA00017611"/>
    </source>
</evidence>
<evidence type="ECO:0000256" key="11">
    <source>
        <dbReference type="RuleBase" id="RU361143"/>
    </source>
</evidence>
<dbReference type="EMBL" id="JTDF01002220">
    <property type="protein sequence ID" value="KAF8569068.1"/>
    <property type="molecule type" value="Genomic_DNA"/>
</dbReference>
<evidence type="ECO:0000313" key="13">
    <source>
        <dbReference type="Proteomes" id="UP000699462"/>
    </source>
</evidence>
<keyword evidence="8 11" id="KW-0256">Endoplasmic reticulum</keyword>
<dbReference type="GO" id="GO:0018279">
    <property type="term" value="P:protein N-linked glycosylation via asparagine"/>
    <property type="evidence" value="ECO:0007669"/>
    <property type="project" value="TreeGrafter"/>
</dbReference>
<comment type="subcellular location">
    <subcellularLocation>
        <location evidence="2 11">Endoplasmic reticulum membrane</location>
        <topology evidence="2 11">Single-pass type I membrane protein</topology>
    </subcellularLocation>
</comment>
<evidence type="ECO:0000256" key="10">
    <source>
        <dbReference type="ARBA" id="ARBA00023136"/>
    </source>
</evidence>
<dbReference type="AlphaFoldDB" id="A0A8T0DPX3"/>
<accession>A0A8T0DPX3</accession>
<dbReference type="PROSITE" id="PS51257">
    <property type="entry name" value="PROKAR_LIPOPROTEIN"/>
    <property type="match status" value="1"/>
</dbReference>
<protein>
    <recommendedName>
        <fullName evidence="5 11">Dolichyl-diphosphooligosaccharide--protein glycosyltransferase subunit 1</fullName>
    </recommendedName>
</protein>
<comment type="pathway">
    <text evidence="3 11">Protein modification; protein glycosylation.</text>
</comment>
<evidence type="ECO:0000313" key="12">
    <source>
        <dbReference type="EMBL" id="KAF8569068.1"/>
    </source>
</evidence>
<evidence type="ECO:0000256" key="7">
    <source>
        <dbReference type="ARBA" id="ARBA00022729"/>
    </source>
</evidence>
<keyword evidence="7 11" id="KW-0732">Signal</keyword>
<comment type="subunit">
    <text evidence="11">Component of the oligosaccharyltransferase (OST) complex.</text>
</comment>
<dbReference type="Pfam" id="PF04597">
    <property type="entry name" value="Ribophorin_I"/>
    <property type="match status" value="1"/>
</dbReference>
<evidence type="ECO:0000256" key="1">
    <source>
        <dbReference type="ARBA" id="ARBA00002791"/>
    </source>
</evidence>
<evidence type="ECO:0000256" key="9">
    <source>
        <dbReference type="ARBA" id="ARBA00022989"/>
    </source>
</evidence>
<gene>
    <name evidence="12" type="ORF">P879_04921</name>
</gene>
<keyword evidence="6 11" id="KW-0812">Transmembrane</keyword>
<proteinExistence type="inferred from homology"/>
<dbReference type="InterPro" id="IPR007676">
    <property type="entry name" value="Ribophorin_I"/>
</dbReference>
<comment type="function">
    <text evidence="1 11">Subunit of the oligosaccharyl transferase (OST) complex that catalyzes the initial transfer of a defined glycan (Glc(3)Man(9)GlcNAc(2) in eukaryotes) from the lipid carrier dolichol-pyrophosphate to an asparagine residue within an Asn-X-Ser/Thr consensus motif in nascent polypeptide chains, the first step in protein N-glycosylation. N-glycosylation occurs cotranslationally and the complex associates with the Sec61 complex at the channel-forming translocon complex that mediates protein translocation across the endoplasmic reticulum (ER). All subunits are required for a maximal enzyme activity.</text>
</comment>
<dbReference type="PANTHER" id="PTHR21049">
    <property type="entry name" value="RIBOPHORIN I"/>
    <property type="match status" value="1"/>
</dbReference>
<comment type="similarity">
    <text evidence="4 11">Belongs to the OST1 family.</text>
</comment>
<dbReference type="Proteomes" id="UP000699462">
    <property type="component" value="Unassembled WGS sequence"/>
</dbReference>
<evidence type="ECO:0000256" key="3">
    <source>
        <dbReference type="ARBA" id="ARBA00004922"/>
    </source>
</evidence>
<keyword evidence="10 11" id="KW-0472">Membrane</keyword>
<evidence type="ECO:0000256" key="2">
    <source>
        <dbReference type="ARBA" id="ARBA00004115"/>
    </source>
</evidence>
<dbReference type="PANTHER" id="PTHR21049:SF0">
    <property type="entry name" value="DOLICHYL-DIPHOSPHOOLIGOSACCHARIDE--PROTEIN GLYCOSYLTRANSFERASE SUBUNIT 1"/>
    <property type="match status" value="1"/>
</dbReference>
<organism evidence="12 13">
    <name type="scientific">Paragonimus westermani</name>
    <dbReference type="NCBI Taxonomy" id="34504"/>
    <lineage>
        <taxon>Eukaryota</taxon>
        <taxon>Metazoa</taxon>
        <taxon>Spiralia</taxon>
        <taxon>Lophotrochozoa</taxon>
        <taxon>Platyhelminthes</taxon>
        <taxon>Trematoda</taxon>
        <taxon>Digenea</taxon>
        <taxon>Plagiorchiida</taxon>
        <taxon>Troglotremata</taxon>
        <taxon>Troglotrematidae</taxon>
        <taxon>Paragonimus</taxon>
    </lineage>
</organism>
<comment type="caution">
    <text evidence="12">The sequence shown here is derived from an EMBL/GenBank/DDBJ whole genome shotgun (WGS) entry which is preliminary data.</text>
</comment>
<feature type="signal peptide" evidence="11">
    <location>
        <begin position="1"/>
        <end position="17"/>
    </location>
</feature>
<feature type="transmembrane region" description="Helical" evidence="11">
    <location>
        <begin position="423"/>
        <end position="442"/>
    </location>
</feature>
<name>A0A8T0DPX3_9TREM</name>
<evidence type="ECO:0000256" key="4">
    <source>
        <dbReference type="ARBA" id="ARBA00008905"/>
    </source>
</evidence>
<reference evidence="12 13" key="1">
    <citation type="submission" date="2019-07" db="EMBL/GenBank/DDBJ databases">
        <title>Annotation for the trematode Paragonimus westermani.</title>
        <authorList>
            <person name="Choi Y.-J."/>
        </authorList>
    </citation>
    <scope>NUCLEOTIDE SEQUENCE [LARGE SCALE GENOMIC DNA]</scope>
    <source>
        <strain evidence="12">180907_Pwestermani</strain>
    </source>
</reference>
<evidence type="ECO:0000256" key="6">
    <source>
        <dbReference type="ARBA" id="ARBA00022692"/>
    </source>
</evidence>
<keyword evidence="9 11" id="KW-1133">Transmembrane helix</keyword>
<sequence>MFRVLVVFLLISQGCFAVKNVKVLRSVDLQSHVVRIEHDITVDEATDDYHFSIHPSEVAHVSYITASVGFCDYLAYQLQSASGKTQLSISEIKNNPGLYSVNVRKLAQPVRFTVTTVMTNMLEAKPAEILQSEKQFLKYTGNVMFYSPYSTEEQVTHIVLPNGELLRYTTAPDPVSKQGRKLIYGPYTDIKANSYLPLHIHFENSVPFLTVTSMSRHIEISHWGNIAVEENLEVRNAGAKLRGPFSRLDFDMGRGQQNAVVSFKTALPAAAKDIYYRDEIGNISTSSVVELLDAVEVRLSPRFPLMGGWKTQYILGYNVPAHEFLHRHGSQFSLRMRFMDHIYDDQIVEDLTVKIVLPEMATDIEFIPPYPVKEKPRETLKTYLDTVGRTVLVYQAKNLVTEHILDFTLNYHFNMLYMLREPLMMITAFCVIFVFVLIYVRLDFSIFRDEKAELRLRAQAIVDEAQDVYKQRAGVYQSFEDVISNYKSGKDVAKLVSERRRLEGEHKRLNQLLTHIQGKLAELCTEGVEKLREVMTIDSSYRDLIQESVQLAERLINGKINKAQYQASDSDLSAKKADLIGRADAIMENL</sequence>
<dbReference type="GO" id="GO:0008250">
    <property type="term" value="C:oligosaccharyltransferase complex"/>
    <property type="evidence" value="ECO:0007669"/>
    <property type="project" value="UniProtKB-UniRule"/>
</dbReference>